<dbReference type="KEGG" id="atq:GH723_02995"/>
<dbReference type="AlphaFoldDB" id="A0A5Q2RJX5"/>
<proteinExistence type="predicted"/>
<evidence type="ECO:0000313" key="1">
    <source>
        <dbReference type="EMBL" id="QGG94150.1"/>
    </source>
</evidence>
<accession>A0A5Q2RJX5</accession>
<dbReference type="RefSeq" id="WP_153758256.1">
    <property type="nucleotide sequence ID" value="NZ_CP045851.1"/>
</dbReference>
<dbReference type="Proteomes" id="UP000334019">
    <property type="component" value="Chromosome"/>
</dbReference>
<gene>
    <name evidence="1" type="ORF">GH723_02995</name>
</gene>
<dbReference type="EMBL" id="CP045851">
    <property type="protein sequence ID" value="QGG94150.1"/>
    <property type="molecule type" value="Genomic_DNA"/>
</dbReference>
<keyword evidence="2" id="KW-1185">Reference proteome</keyword>
<sequence>MIDFGLVVSVIAAVGAPALLATLWAYGDGSSSFLDDVTAPLLAGLAVGRLVTLALDDPSSIGSLSDMFGDPQWRGVLARRRRGRRRGRLAGVSDRDVTDAASGCAGTARVGRICRLRSDVRLS</sequence>
<reference evidence="1 2" key="1">
    <citation type="submission" date="2019-11" db="EMBL/GenBank/DDBJ databases">
        <authorList>
            <person name="He Y."/>
        </authorList>
    </citation>
    <scope>NUCLEOTIDE SEQUENCE [LARGE SCALE GENOMIC DNA]</scope>
    <source>
        <strain evidence="1 2">SCSIO 58843</strain>
    </source>
</reference>
<protein>
    <submittedName>
        <fullName evidence="1">Uncharacterized protein</fullName>
    </submittedName>
</protein>
<name>A0A5Q2RJX5_9ACTN</name>
<organism evidence="1 2">
    <name type="scientific">Actinomarinicola tropica</name>
    <dbReference type="NCBI Taxonomy" id="2789776"/>
    <lineage>
        <taxon>Bacteria</taxon>
        <taxon>Bacillati</taxon>
        <taxon>Actinomycetota</taxon>
        <taxon>Acidimicrobiia</taxon>
        <taxon>Acidimicrobiales</taxon>
        <taxon>Iamiaceae</taxon>
        <taxon>Actinomarinicola</taxon>
    </lineage>
</organism>
<evidence type="ECO:0000313" key="2">
    <source>
        <dbReference type="Proteomes" id="UP000334019"/>
    </source>
</evidence>